<protein>
    <recommendedName>
        <fullName evidence="6">Xylanolytic transcriptional activator regulatory domain-containing protein</fullName>
    </recommendedName>
</protein>
<evidence type="ECO:0000256" key="2">
    <source>
        <dbReference type="ARBA" id="ARBA00022723"/>
    </source>
</evidence>
<evidence type="ECO:0000256" key="5">
    <source>
        <dbReference type="ARBA" id="ARBA00023242"/>
    </source>
</evidence>
<keyword evidence="2" id="KW-0479">Metal-binding</keyword>
<dbReference type="AlphaFoldDB" id="A0A1Y2CSP0"/>
<comment type="subcellular location">
    <subcellularLocation>
        <location evidence="1">Nucleus</location>
    </subcellularLocation>
</comment>
<dbReference type="GO" id="GO:0006351">
    <property type="term" value="P:DNA-templated transcription"/>
    <property type="evidence" value="ECO:0007669"/>
    <property type="project" value="InterPro"/>
</dbReference>
<dbReference type="GO" id="GO:0008270">
    <property type="term" value="F:zinc ion binding"/>
    <property type="evidence" value="ECO:0007669"/>
    <property type="project" value="InterPro"/>
</dbReference>
<name>A0A1Y2CSP0_9FUNG</name>
<keyword evidence="5" id="KW-0539">Nucleus</keyword>
<gene>
    <name evidence="7" type="ORF">BCR33DRAFT_581949</name>
</gene>
<dbReference type="InterPro" id="IPR050815">
    <property type="entry name" value="TF_fung"/>
</dbReference>
<dbReference type="GO" id="GO:0005634">
    <property type="term" value="C:nucleus"/>
    <property type="evidence" value="ECO:0007669"/>
    <property type="project" value="UniProtKB-SubCell"/>
</dbReference>
<dbReference type="GO" id="GO:0003677">
    <property type="term" value="F:DNA binding"/>
    <property type="evidence" value="ECO:0007669"/>
    <property type="project" value="InterPro"/>
</dbReference>
<accession>A0A1Y2CSP0</accession>
<comment type="caution">
    <text evidence="7">The sequence shown here is derived from an EMBL/GenBank/DDBJ whole genome shotgun (WGS) entry which is preliminary data.</text>
</comment>
<organism evidence="7 8">
    <name type="scientific">Rhizoclosmatium globosum</name>
    <dbReference type="NCBI Taxonomy" id="329046"/>
    <lineage>
        <taxon>Eukaryota</taxon>
        <taxon>Fungi</taxon>
        <taxon>Fungi incertae sedis</taxon>
        <taxon>Chytridiomycota</taxon>
        <taxon>Chytridiomycota incertae sedis</taxon>
        <taxon>Chytridiomycetes</taxon>
        <taxon>Chytridiales</taxon>
        <taxon>Chytriomycetaceae</taxon>
        <taxon>Rhizoclosmatium</taxon>
    </lineage>
</organism>
<evidence type="ECO:0000259" key="6">
    <source>
        <dbReference type="Pfam" id="PF04082"/>
    </source>
</evidence>
<evidence type="ECO:0000256" key="4">
    <source>
        <dbReference type="ARBA" id="ARBA00023163"/>
    </source>
</evidence>
<dbReference type="OrthoDB" id="2123952at2759"/>
<evidence type="ECO:0000256" key="1">
    <source>
        <dbReference type="ARBA" id="ARBA00004123"/>
    </source>
</evidence>
<keyword evidence="3" id="KW-0805">Transcription regulation</keyword>
<dbReference type="InterPro" id="IPR007219">
    <property type="entry name" value="XnlR_reg_dom"/>
</dbReference>
<dbReference type="PANTHER" id="PTHR47338">
    <property type="entry name" value="ZN(II)2CYS6 TRANSCRIPTION FACTOR (EUROFUNG)-RELATED"/>
    <property type="match status" value="1"/>
</dbReference>
<keyword evidence="4" id="KW-0804">Transcription</keyword>
<proteinExistence type="predicted"/>
<evidence type="ECO:0000313" key="7">
    <source>
        <dbReference type="EMBL" id="ORY49395.1"/>
    </source>
</evidence>
<evidence type="ECO:0000256" key="3">
    <source>
        <dbReference type="ARBA" id="ARBA00023015"/>
    </source>
</evidence>
<dbReference type="PANTHER" id="PTHR47338:SF5">
    <property type="entry name" value="ZN(II)2CYS6 TRANSCRIPTION FACTOR (EUROFUNG)"/>
    <property type="match status" value="1"/>
</dbReference>
<evidence type="ECO:0000313" key="8">
    <source>
        <dbReference type="Proteomes" id="UP000193642"/>
    </source>
</evidence>
<keyword evidence="8" id="KW-1185">Reference proteome</keyword>
<dbReference type="CDD" id="cd12148">
    <property type="entry name" value="fungal_TF_MHR"/>
    <property type="match status" value="1"/>
</dbReference>
<reference evidence="7 8" key="1">
    <citation type="submission" date="2016-07" db="EMBL/GenBank/DDBJ databases">
        <title>Pervasive Adenine N6-methylation of Active Genes in Fungi.</title>
        <authorList>
            <consortium name="DOE Joint Genome Institute"/>
            <person name="Mondo S.J."/>
            <person name="Dannebaum R.O."/>
            <person name="Kuo R.C."/>
            <person name="Labutti K."/>
            <person name="Haridas S."/>
            <person name="Kuo A."/>
            <person name="Salamov A."/>
            <person name="Ahrendt S.R."/>
            <person name="Lipzen A."/>
            <person name="Sullivan W."/>
            <person name="Andreopoulos W.B."/>
            <person name="Clum A."/>
            <person name="Lindquist E."/>
            <person name="Daum C."/>
            <person name="Ramamoorthy G.K."/>
            <person name="Gryganskyi A."/>
            <person name="Culley D."/>
            <person name="Magnuson J.K."/>
            <person name="James T.Y."/>
            <person name="O'Malley M.A."/>
            <person name="Stajich J.E."/>
            <person name="Spatafora J.W."/>
            <person name="Visel A."/>
            <person name="Grigoriev I.V."/>
        </authorList>
    </citation>
    <scope>NUCLEOTIDE SEQUENCE [LARGE SCALE GENOMIC DNA]</scope>
    <source>
        <strain evidence="7 8">JEL800</strain>
    </source>
</reference>
<dbReference type="GO" id="GO:0000981">
    <property type="term" value="F:DNA-binding transcription factor activity, RNA polymerase II-specific"/>
    <property type="evidence" value="ECO:0007669"/>
    <property type="project" value="InterPro"/>
</dbReference>
<sequence length="371" mass="42229">MKILETPFLDQEMEGWSLPQQDLMPTSDDFILCFMFLEKDSKRAGPILHIIDKKDFLERFFQQPAPLRLVICAMAAHFASPALPEEISNAFYRRARKAVFRATDTPCISTAQAICLIFVFTRWKGQPMIGWPFLKAAIGMSLDLRLDIDPDDSPWLGAISENKKEERRRLFWACLYILKSEQSLVDDDDLSALELHINRVKPPAPLEGHYQPFDCFHSLCDSYNKIIKIKRDFRTAPESVKQLLTSPTTHQRYQNLIGLHQTIPKRFLLIAESSQALEFTDLSRFSQQLSTLSSYETPFLICMNLNLLAAISMIHRPKLFLSSLPSCHPTKISVEAKSQIEKSINQAFDSACRIACLTSLLVNATGNTPTQ</sequence>
<dbReference type="Proteomes" id="UP000193642">
    <property type="component" value="Unassembled WGS sequence"/>
</dbReference>
<feature type="domain" description="Xylanolytic transcriptional activator regulatory" evidence="6">
    <location>
        <begin position="46"/>
        <end position="177"/>
    </location>
</feature>
<dbReference type="EMBL" id="MCGO01000009">
    <property type="protein sequence ID" value="ORY49395.1"/>
    <property type="molecule type" value="Genomic_DNA"/>
</dbReference>
<dbReference type="Pfam" id="PF04082">
    <property type="entry name" value="Fungal_trans"/>
    <property type="match status" value="1"/>
</dbReference>